<dbReference type="InterPro" id="IPR024072">
    <property type="entry name" value="DHFR-like_dom_sf"/>
</dbReference>
<organism evidence="10">
    <name type="scientific">Dissoconium aciculare CBS 342.82</name>
    <dbReference type="NCBI Taxonomy" id="1314786"/>
    <lineage>
        <taxon>Eukaryota</taxon>
        <taxon>Fungi</taxon>
        <taxon>Dikarya</taxon>
        <taxon>Ascomycota</taxon>
        <taxon>Pezizomycotina</taxon>
        <taxon>Dothideomycetes</taxon>
        <taxon>Dothideomycetidae</taxon>
        <taxon>Mycosphaerellales</taxon>
        <taxon>Dissoconiaceae</taxon>
        <taxon>Dissoconium</taxon>
    </lineage>
</organism>
<keyword evidence="6" id="KW-0560">Oxidoreductase</keyword>
<dbReference type="CDD" id="cd00209">
    <property type="entry name" value="DHFR"/>
    <property type="match status" value="1"/>
</dbReference>
<proteinExistence type="inferred from homology"/>
<dbReference type="GO" id="GO:0046452">
    <property type="term" value="P:dihydrofolate metabolic process"/>
    <property type="evidence" value="ECO:0007669"/>
    <property type="project" value="TreeGrafter"/>
</dbReference>
<dbReference type="GO" id="GO:0046654">
    <property type="term" value="P:tetrahydrofolate biosynthetic process"/>
    <property type="evidence" value="ECO:0007669"/>
    <property type="project" value="UniProtKB-UniPathway"/>
</dbReference>
<evidence type="ECO:0000313" key="10">
    <source>
        <dbReference type="RefSeq" id="XP_033461139.1"/>
    </source>
</evidence>
<dbReference type="GeneID" id="54358207"/>
<feature type="domain" description="DHFR" evidence="8">
    <location>
        <begin position="1"/>
        <end position="212"/>
    </location>
</feature>
<dbReference type="PROSITE" id="PS00075">
    <property type="entry name" value="DHFR_1"/>
    <property type="match status" value="1"/>
</dbReference>
<dbReference type="PRINTS" id="PR00070">
    <property type="entry name" value="DHFR"/>
</dbReference>
<protein>
    <recommendedName>
        <fullName evidence="3">Dihydrofolate reductase</fullName>
        <ecNumber evidence="2">1.5.1.3</ecNumber>
    </recommendedName>
</protein>
<dbReference type="RefSeq" id="XP_033461139.1">
    <property type="nucleotide sequence ID" value="XM_033600407.1"/>
</dbReference>
<gene>
    <name evidence="10" type="ORF">K489DRAFT_300591</name>
</gene>
<dbReference type="InterPro" id="IPR001796">
    <property type="entry name" value="DHFR_dom"/>
</dbReference>
<dbReference type="InterPro" id="IPR012259">
    <property type="entry name" value="DHFR"/>
</dbReference>
<dbReference type="PROSITE" id="PS51330">
    <property type="entry name" value="DHFR_2"/>
    <property type="match status" value="1"/>
</dbReference>
<sequence length="213" mass="23543">SLTIIVAATLKNGIGKNGTLPWPMVKKDMAYFASVTKRVPATTPDGSADPRRNVVIMGRKTWESIPKKFRPLKDRTNVVISSQTREQLQPIPDDVVVAASIPSALHDLGTRIQAGFLPPLGRAFIIGGTSIYQAALQLPQTDRILLTRISKEYDCDTFFPDVLNDAKPTTGRWNLASHAVHEKFVGEAVEHGPESHAVGDERIELDFQLYERD</sequence>
<evidence type="ECO:0000256" key="2">
    <source>
        <dbReference type="ARBA" id="ARBA00012856"/>
    </source>
</evidence>
<dbReference type="GO" id="GO:0046655">
    <property type="term" value="P:folic acid metabolic process"/>
    <property type="evidence" value="ECO:0007669"/>
    <property type="project" value="TreeGrafter"/>
</dbReference>
<evidence type="ECO:0000256" key="1">
    <source>
        <dbReference type="ARBA" id="ARBA00004903"/>
    </source>
</evidence>
<reference evidence="10" key="3">
    <citation type="submission" date="2025-08" db="UniProtKB">
        <authorList>
            <consortium name="RefSeq"/>
        </authorList>
    </citation>
    <scope>IDENTIFICATION</scope>
    <source>
        <strain evidence="10">CBS 342.82</strain>
    </source>
</reference>
<evidence type="ECO:0000313" key="9">
    <source>
        <dbReference type="Proteomes" id="UP000504637"/>
    </source>
</evidence>
<dbReference type="UniPathway" id="UPA00077">
    <property type="reaction ID" value="UER00158"/>
</dbReference>
<comment type="pathway">
    <text evidence="1">Cofactor biosynthesis; tetrahydrofolate biosynthesis; 5,6,7,8-tetrahydrofolate from 7,8-dihydrofolate: step 1/1.</text>
</comment>
<dbReference type="InterPro" id="IPR017925">
    <property type="entry name" value="DHFR_CS"/>
</dbReference>
<dbReference type="SUPFAM" id="SSF53597">
    <property type="entry name" value="Dihydrofolate reductase-like"/>
    <property type="match status" value="1"/>
</dbReference>
<dbReference type="Pfam" id="PF00186">
    <property type="entry name" value="DHFR_1"/>
    <property type="match status" value="1"/>
</dbReference>
<dbReference type="OrthoDB" id="414698at2759"/>
<dbReference type="GO" id="GO:0005739">
    <property type="term" value="C:mitochondrion"/>
    <property type="evidence" value="ECO:0007669"/>
    <property type="project" value="TreeGrafter"/>
</dbReference>
<name>A0A6J3M8B3_9PEZI</name>
<dbReference type="PANTHER" id="PTHR48069:SF3">
    <property type="entry name" value="DIHYDROFOLATE REDUCTASE"/>
    <property type="match status" value="1"/>
</dbReference>
<dbReference type="EC" id="1.5.1.3" evidence="2"/>
<evidence type="ECO:0000259" key="8">
    <source>
        <dbReference type="PROSITE" id="PS51330"/>
    </source>
</evidence>
<dbReference type="GO" id="GO:0004146">
    <property type="term" value="F:dihydrofolate reductase activity"/>
    <property type="evidence" value="ECO:0007669"/>
    <property type="project" value="UniProtKB-EC"/>
</dbReference>
<dbReference type="AlphaFoldDB" id="A0A6J3M8B3"/>
<keyword evidence="4" id="KW-0554">One-carbon metabolism</keyword>
<dbReference type="GO" id="GO:0006730">
    <property type="term" value="P:one-carbon metabolic process"/>
    <property type="evidence" value="ECO:0007669"/>
    <property type="project" value="UniProtKB-KW"/>
</dbReference>
<evidence type="ECO:0000256" key="7">
    <source>
        <dbReference type="RuleBase" id="RU004474"/>
    </source>
</evidence>
<evidence type="ECO:0000256" key="4">
    <source>
        <dbReference type="ARBA" id="ARBA00022563"/>
    </source>
</evidence>
<evidence type="ECO:0000256" key="5">
    <source>
        <dbReference type="ARBA" id="ARBA00022857"/>
    </source>
</evidence>
<feature type="non-terminal residue" evidence="10">
    <location>
        <position position="213"/>
    </location>
</feature>
<dbReference type="GO" id="GO:0050661">
    <property type="term" value="F:NADP binding"/>
    <property type="evidence" value="ECO:0007669"/>
    <property type="project" value="InterPro"/>
</dbReference>
<keyword evidence="9" id="KW-1185">Reference proteome</keyword>
<comment type="similarity">
    <text evidence="7">Belongs to the dihydrofolate reductase family.</text>
</comment>
<dbReference type="PANTHER" id="PTHR48069">
    <property type="entry name" value="DIHYDROFOLATE REDUCTASE"/>
    <property type="match status" value="1"/>
</dbReference>
<reference evidence="10" key="2">
    <citation type="submission" date="2020-04" db="EMBL/GenBank/DDBJ databases">
        <authorList>
            <consortium name="NCBI Genome Project"/>
        </authorList>
    </citation>
    <scope>NUCLEOTIDE SEQUENCE</scope>
    <source>
        <strain evidence="10">CBS 342.82</strain>
    </source>
</reference>
<accession>A0A6J3M8B3</accession>
<evidence type="ECO:0000256" key="3">
    <source>
        <dbReference type="ARBA" id="ARBA00018886"/>
    </source>
</evidence>
<dbReference type="Gene3D" id="3.40.430.10">
    <property type="entry name" value="Dihydrofolate Reductase, subunit A"/>
    <property type="match status" value="1"/>
</dbReference>
<evidence type="ECO:0000256" key="6">
    <source>
        <dbReference type="ARBA" id="ARBA00023002"/>
    </source>
</evidence>
<keyword evidence="5" id="KW-0521">NADP</keyword>
<feature type="non-terminal residue" evidence="10">
    <location>
        <position position="1"/>
    </location>
</feature>
<reference evidence="10" key="1">
    <citation type="submission" date="2020-01" db="EMBL/GenBank/DDBJ databases">
        <authorList>
            <consortium name="DOE Joint Genome Institute"/>
            <person name="Haridas S."/>
            <person name="Albert R."/>
            <person name="Binder M."/>
            <person name="Bloem J."/>
            <person name="Labutti K."/>
            <person name="Salamov A."/>
            <person name="Andreopoulos B."/>
            <person name="Baker S.E."/>
            <person name="Barry K."/>
            <person name="Bills G."/>
            <person name="Bluhm B.H."/>
            <person name="Cannon C."/>
            <person name="Castanera R."/>
            <person name="Culley D.E."/>
            <person name="Daum C."/>
            <person name="Ezra D."/>
            <person name="Gonzalez J.B."/>
            <person name="Henrissat B."/>
            <person name="Kuo A."/>
            <person name="Liang C."/>
            <person name="Lipzen A."/>
            <person name="Lutzoni F."/>
            <person name="Magnuson J."/>
            <person name="Mondo S."/>
            <person name="Nolan M."/>
            <person name="Ohm R."/>
            <person name="Pangilinan J."/>
            <person name="Park H.-J."/>
            <person name="Ramirez L."/>
            <person name="Alfaro M."/>
            <person name="Sun H."/>
            <person name="Tritt A."/>
            <person name="Yoshinaga Y."/>
            <person name="Zwiers L.-H."/>
            <person name="Turgeon B.G."/>
            <person name="Goodwin S.B."/>
            <person name="Spatafora J.W."/>
            <person name="Crous P.W."/>
            <person name="Grigoriev I.V."/>
        </authorList>
    </citation>
    <scope>NUCLEOTIDE SEQUENCE</scope>
    <source>
        <strain evidence="10">CBS 342.82</strain>
    </source>
</reference>
<dbReference type="Proteomes" id="UP000504637">
    <property type="component" value="Unplaced"/>
</dbReference>